<feature type="domain" description="P-granule-associated protein DEPS-1 third OB-fold" evidence="3">
    <location>
        <begin position="245"/>
        <end position="305"/>
    </location>
</feature>
<comment type="caution">
    <text evidence="7">The sequence shown here is derived from an EMBL/GenBank/DDBJ whole genome shotgun (WGS) entry which is preliminary data.</text>
</comment>
<feature type="region of interest" description="Disordered" evidence="1">
    <location>
        <begin position="554"/>
        <end position="603"/>
    </location>
</feature>
<evidence type="ECO:0000313" key="8">
    <source>
        <dbReference type="Proteomes" id="UP000031036"/>
    </source>
</evidence>
<feature type="domain" description="P-granule-associated protein DEPS-1 sixth OB-fold" evidence="4">
    <location>
        <begin position="489"/>
        <end position="549"/>
    </location>
</feature>
<accession>A0A0B2W0I9</accession>
<dbReference type="Proteomes" id="UP000031036">
    <property type="component" value="Unassembled WGS sequence"/>
</dbReference>
<dbReference type="OMA" id="KLVPGTW"/>
<evidence type="ECO:0000256" key="1">
    <source>
        <dbReference type="SAM" id="MobiDB-lite"/>
    </source>
</evidence>
<proteinExistence type="predicted"/>
<organism evidence="7 8">
    <name type="scientific">Toxocara canis</name>
    <name type="common">Canine roundworm</name>
    <dbReference type="NCBI Taxonomy" id="6265"/>
    <lineage>
        <taxon>Eukaryota</taxon>
        <taxon>Metazoa</taxon>
        <taxon>Ecdysozoa</taxon>
        <taxon>Nematoda</taxon>
        <taxon>Chromadorea</taxon>
        <taxon>Rhabditida</taxon>
        <taxon>Spirurina</taxon>
        <taxon>Ascaridomorpha</taxon>
        <taxon>Ascaridoidea</taxon>
        <taxon>Toxocaridae</taxon>
        <taxon>Toxocara</taxon>
    </lineage>
</organism>
<dbReference type="Pfam" id="PF24338">
    <property type="entry name" value="DUF7506"/>
    <property type="match status" value="1"/>
</dbReference>
<evidence type="ECO:0000259" key="3">
    <source>
        <dbReference type="Pfam" id="PF24339"/>
    </source>
</evidence>
<evidence type="ECO:0000313" key="7">
    <source>
        <dbReference type="EMBL" id="KHN86705.1"/>
    </source>
</evidence>
<evidence type="ECO:0000259" key="2">
    <source>
        <dbReference type="Pfam" id="PF24338"/>
    </source>
</evidence>
<feature type="domain" description="P-granule-associated protein DEPS-1 first OB-fold" evidence="6">
    <location>
        <begin position="2"/>
        <end position="82"/>
    </location>
</feature>
<protein>
    <submittedName>
        <fullName evidence="7">Uncharacterized protein</fullName>
    </submittedName>
</protein>
<name>A0A0B2W0I9_TOXCA</name>
<dbReference type="EMBL" id="JPKZ01000529">
    <property type="protein sequence ID" value="KHN86705.1"/>
    <property type="molecule type" value="Genomic_DNA"/>
</dbReference>
<gene>
    <name evidence="7" type="ORF">Tcan_03932</name>
</gene>
<feature type="domain" description="DUF7506" evidence="2">
    <location>
        <begin position="311"/>
        <end position="401"/>
    </location>
</feature>
<dbReference type="InterPro" id="IPR057147">
    <property type="entry name" value="OB_DEPS-1_3rd"/>
</dbReference>
<dbReference type="Pfam" id="PF24342">
    <property type="entry name" value="OB_DEPS-1_2nd"/>
    <property type="match status" value="1"/>
</dbReference>
<dbReference type="AlphaFoldDB" id="A0A0B2W0I9"/>
<evidence type="ECO:0000259" key="6">
    <source>
        <dbReference type="Pfam" id="PF24343"/>
    </source>
</evidence>
<keyword evidence="8" id="KW-1185">Reference proteome</keyword>
<dbReference type="OrthoDB" id="5827110at2759"/>
<dbReference type="InterPro" id="IPR055929">
    <property type="entry name" value="DUF7506"/>
</dbReference>
<dbReference type="InterPro" id="IPR057139">
    <property type="entry name" value="OB_DEPS-1_1st"/>
</dbReference>
<dbReference type="Pfam" id="PF24339">
    <property type="entry name" value="OB_DEPS-1_3rd"/>
    <property type="match status" value="1"/>
</dbReference>
<dbReference type="Pfam" id="PF24343">
    <property type="entry name" value="OB_DEPS-1_1st"/>
    <property type="match status" value="1"/>
</dbReference>
<evidence type="ECO:0000259" key="4">
    <source>
        <dbReference type="Pfam" id="PF24341"/>
    </source>
</evidence>
<sequence>MYGLVVTDPSGPDSEIVHAVFLDCRAPLLFIKRQPHIDRRTLSKEERKALDKSERESALNFGDWISFDERNVVNKCILDYKKEYALCRSRATSQHSQVEAICVFSPVNEGEIPKCFSDTFRWISVQRETAERFLPDVALKCWISVEVIGIETVRFSFGDFIEIADDQSPIFSTPWNREFHRYVVEVHDEEDENECCDMSPDNGFGLPAVPWNREFHRYVVEVHDEEDENECCDMSPDNGFGLPAVLTDMVGLRTGGHTVLCFKYKHVPFLLAYCPPNRNSTLGDVIVFDASYSGPLHAYVIDFFKKKADVPSYGSKMMNFGTLPVLEVSARLSGLPLGYLRAVNDDLGIVHDRHGLLTPALLSAPKETIFEVYVADMRPNAFSRLNIRDVSEGTANLVKRYAALGYKPLKDLEGITIGSGRVFSREYAMLKIRFGNGSTDGWEELTPGTWIKFSAASDKGSPDFVVQKWAKSFERAAETVQHVCISEKYTFQTTCHYREDLGVLESGTFGFIDDPHLVCSPKKRGDPITLWVNENGIEACTRFVACSIEMPGRSVESTTNGSTSTMEKQSEEAAEGGEYAKQSKSFKQIGSREGGSTEHVTEGESVVVEHSKGSKCTFEGCIAHELLREMLISDDIQKAIKEAGADELLAKAMTAITPQ</sequence>
<feature type="domain" description="P-granule-associated protein DEPS-1 second OB-fold" evidence="5">
    <location>
        <begin position="86"/>
        <end position="166"/>
    </location>
</feature>
<dbReference type="InterPro" id="IPR057143">
    <property type="entry name" value="OB_DEPS-1_2nd"/>
</dbReference>
<reference evidence="7 8" key="1">
    <citation type="submission" date="2014-11" db="EMBL/GenBank/DDBJ databases">
        <title>Genetic blueprint of the zoonotic pathogen Toxocara canis.</title>
        <authorList>
            <person name="Zhu X.-Q."/>
            <person name="Korhonen P.K."/>
            <person name="Cai H."/>
            <person name="Young N.D."/>
            <person name="Nejsum P."/>
            <person name="von Samson-Himmelstjerna G."/>
            <person name="Boag P.R."/>
            <person name="Tan P."/>
            <person name="Li Q."/>
            <person name="Min J."/>
            <person name="Yang Y."/>
            <person name="Wang X."/>
            <person name="Fang X."/>
            <person name="Hall R.S."/>
            <person name="Hofmann A."/>
            <person name="Sternberg P.W."/>
            <person name="Jex A.R."/>
            <person name="Gasser R.B."/>
        </authorList>
    </citation>
    <scope>NUCLEOTIDE SEQUENCE [LARGE SCALE GENOMIC DNA]</scope>
    <source>
        <strain evidence="7">PN_DK_2014</strain>
    </source>
</reference>
<evidence type="ECO:0000259" key="5">
    <source>
        <dbReference type="Pfam" id="PF24342"/>
    </source>
</evidence>
<feature type="compositionally biased region" description="Polar residues" evidence="1">
    <location>
        <begin position="555"/>
        <end position="567"/>
    </location>
</feature>
<dbReference type="InterPro" id="IPR057144">
    <property type="entry name" value="OB_DEPS-1_6th"/>
</dbReference>
<dbReference type="Pfam" id="PF24341">
    <property type="entry name" value="OB_DEPS-1_6th"/>
    <property type="match status" value="1"/>
</dbReference>
<dbReference type="STRING" id="6265.A0A0B2W0I9"/>